<organism evidence="1 2">
    <name type="scientific">Caerostris extrusa</name>
    <name type="common">Bark spider</name>
    <name type="synonym">Caerostris bankana</name>
    <dbReference type="NCBI Taxonomy" id="172846"/>
    <lineage>
        <taxon>Eukaryota</taxon>
        <taxon>Metazoa</taxon>
        <taxon>Ecdysozoa</taxon>
        <taxon>Arthropoda</taxon>
        <taxon>Chelicerata</taxon>
        <taxon>Arachnida</taxon>
        <taxon>Araneae</taxon>
        <taxon>Araneomorphae</taxon>
        <taxon>Entelegynae</taxon>
        <taxon>Araneoidea</taxon>
        <taxon>Araneidae</taxon>
        <taxon>Caerostris</taxon>
    </lineage>
</organism>
<comment type="caution">
    <text evidence="1">The sequence shown here is derived from an EMBL/GenBank/DDBJ whole genome shotgun (WGS) entry which is preliminary data.</text>
</comment>
<dbReference type="EMBL" id="BPLR01011509">
    <property type="protein sequence ID" value="GIY46964.1"/>
    <property type="molecule type" value="Genomic_DNA"/>
</dbReference>
<accession>A0AAV4TMK7</accession>
<evidence type="ECO:0000313" key="1">
    <source>
        <dbReference type="EMBL" id="GIY46964.1"/>
    </source>
</evidence>
<evidence type="ECO:0000313" key="2">
    <source>
        <dbReference type="Proteomes" id="UP001054945"/>
    </source>
</evidence>
<gene>
    <name evidence="1" type="ORF">CEXT_591411</name>
</gene>
<reference evidence="1 2" key="1">
    <citation type="submission" date="2021-06" db="EMBL/GenBank/DDBJ databases">
        <title>Caerostris extrusa draft genome.</title>
        <authorList>
            <person name="Kono N."/>
            <person name="Arakawa K."/>
        </authorList>
    </citation>
    <scope>NUCLEOTIDE SEQUENCE [LARGE SCALE GENOMIC DNA]</scope>
</reference>
<protein>
    <submittedName>
        <fullName evidence="1">Uncharacterized protein</fullName>
    </submittedName>
</protein>
<dbReference type="AlphaFoldDB" id="A0AAV4TMK7"/>
<name>A0AAV4TMK7_CAEEX</name>
<sequence>MKTDSSRTGHEPRSVVWRAKERDRKCRRNELHPRLLTFSSTSGCHGDLRVPPRGERLRRAFVLEQAAGSLFRKDE</sequence>
<keyword evidence="2" id="KW-1185">Reference proteome</keyword>
<dbReference type="Proteomes" id="UP001054945">
    <property type="component" value="Unassembled WGS sequence"/>
</dbReference>
<proteinExistence type="predicted"/>